<dbReference type="AlphaFoldDB" id="A0AAV4WZ63"/>
<name>A0AAV4WZ63_9ARAC</name>
<sequence>MHTVMNIHSEGEPTSFLKSLHAIRIFLFGVSDAEEPSGSLLLSVLCEIQCYECSFGSELIMKTLQTVCPISGKDLPVYERVTLSAGNFQTKLKYVNEYL</sequence>
<proteinExistence type="predicted"/>
<organism evidence="1 2">
    <name type="scientific">Caerostris darwini</name>
    <dbReference type="NCBI Taxonomy" id="1538125"/>
    <lineage>
        <taxon>Eukaryota</taxon>
        <taxon>Metazoa</taxon>
        <taxon>Ecdysozoa</taxon>
        <taxon>Arthropoda</taxon>
        <taxon>Chelicerata</taxon>
        <taxon>Arachnida</taxon>
        <taxon>Araneae</taxon>
        <taxon>Araneomorphae</taxon>
        <taxon>Entelegynae</taxon>
        <taxon>Araneoidea</taxon>
        <taxon>Araneidae</taxon>
        <taxon>Caerostris</taxon>
    </lineage>
</organism>
<comment type="caution">
    <text evidence="1">The sequence shown here is derived from an EMBL/GenBank/DDBJ whole genome shotgun (WGS) entry which is preliminary data.</text>
</comment>
<evidence type="ECO:0000313" key="1">
    <source>
        <dbReference type="EMBL" id="GIY88207.1"/>
    </source>
</evidence>
<dbReference type="EMBL" id="BPLQ01015456">
    <property type="protein sequence ID" value="GIY88207.1"/>
    <property type="molecule type" value="Genomic_DNA"/>
</dbReference>
<protein>
    <submittedName>
        <fullName evidence="1">Uncharacterized protein</fullName>
    </submittedName>
</protein>
<dbReference type="Proteomes" id="UP001054837">
    <property type="component" value="Unassembled WGS sequence"/>
</dbReference>
<accession>A0AAV4WZ63</accession>
<reference evidence="1 2" key="1">
    <citation type="submission" date="2021-06" db="EMBL/GenBank/DDBJ databases">
        <title>Caerostris darwini draft genome.</title>
        <authorList>
            <person name="Kono N."/>
            <person name="Arakawa K."/>
        </authorList>
    </citation>
    <scope>NUCLEOTIDE SEQUENCE [LARGE SCALE GENOMIC DNA]</scope>
</reference>
<keyword evidence="2" id="KW-1185">Reference proteome</keyword>
<gene>
    <name evidence="1" type="ORF">CDAR_84291</name>
</gene>
<evidence type="ECO:0000313" key="2">
    <source>
        <dbReference type="Proteomes" id="UP001054837"/>
    </source>
</evidence>